<evidence type="ECO:0000256" key="1">
    <source>
        <dbReference type="SAM" id="MobiDB-lite"/>
    </source>
</evidence>
<keyword evidence="3" id="KW-1185">Reference proteome</keyword>
<evidence type="ECO:0000313" key="2">
    <source>
        <dbReference type="EMBL" id="KAI8038059.1"/>
    </source>
</evidence>
<proteinExistence type="predicted"/>
<dbReference type="EMBL" id="JAMKOV010000009">
    <property type="protein sequence ID" value="KAI8038059.1"/>
    <property type="molecule type" value="Genomic_DNA"/>
</dbReference>
<accession>A0A9Q0BNL1</accession>
<dbReference type="AlphaFoldDB" id="A0A9Q0BNL1"/>
<dbReference type="InterPro" id="IPR049885">
    <property type="entry name" value="MTCL1-3"/>
</dbReference>
<name>A0A9Q0BNL1_9MUSC</name>
<evidence type="ECO:0000313" key="3">
    <source>
        <dbReference type="Proteomes" id="UP001059596"/>
    </source>
</evidence>
<feature type="compositionally biased region" description="Basic and acidic residues" evidence="1">
    <location>
        <begin position="28"/>
        <end position="41"/>
    </location>
</feature>
<comment type="caution">
    <text evidence="2">The sequence shown here is derived from an EMBL/GenBank/DDBJ whole genome shotgun (WGS) entry which is preliminary data.</text>
</comment>
<organism evidence="2 3">
    <name type="scientific">Drosophila gunungcola</name>
    <name type="common">fruit fly</name>
    <dbReference type="NCBI Taxonomy" id="103775"/>
    <lineage>
        <taxon>Eukaryota</taxon>
        <taxon>Metazoa</taxon>
        <taxon>Ecdysozoa</taxon>
        <taxon>Arthropoda</taxon>
        <taxon>Hexapoda</taxon>
        <taxon>Insecta</taxon>
        <taxon>Pterygota</taxon>
        <taxon>Neoptera</taxon>
        <taxon>Endopterygota</taxon>
        <taxon>Diptera</taxon>
        <taxon>Brachycera</taxon>
        <taxon>Muscomorpha</taxon>
        <taxon>Ephydroidea</taxon>
        <taxon>Drosophilidae</taxon>
        <taxon>Drosophila</taxon>
        <taxon>Sophophora</taxon>
    </lineage>
</organism>
<sequence length="67" mass="7527">MLGVLGKSTSADAKITRESLTRGGSQEDPQHLQRELQDSIERETDLKDQLKFAEEEVMPRDAQNPSD</sequence>
<protein>
    <submittedName>
        <fullName evidence="2">Uncharacterized protein</fullName>
    </submittedName>
</protein>
<dbReference type="Proteomes" id="UP001059596">
    <property type="component" value="Unassembled WGS sequence"/>
</dbReference>
<gene>
    <name evidence="2" type="ORF">M5D96_009100</name>
</gene>
<dbReference type="PANTHER" id="PTHR15742">
    <property type="entry name" value="GIRDIN"/>
    <property type="match status" value="1"/>
</dbReference>
<reference evidence="2" key="1">
    <citation type="journal article" date="2023" name="Genome Biol. Evol.">
        <title>Long-read-based Genome Assembly of Drosophila gunungcola Reveals Fewer Chemosensory Genes in Flower-breeding Species.</title>
        <authorList>
            <person name="Negi A."/>
            <person name="Liao B.Y."/>
            <person name="Yeh S.D."/>
        </authorList>
    </citation>
    <scope>NUCLEOTIDE SEQUENCE</scope>
    <source>
        <strain evidence="2">Sukarami</strain>
    </source>
</reference>
<feature type="region of interest" description="Disordered" evidence="1">
    <location>
        <begin position="1"/>
        <end position="41"/>
    </location>
</feature>
<dbReference type="PANTHER" id="PTHR15742:SF5">
    <property type="entry name" value="GIRDIN"/>
    <property type="match status" value="1"/>
</dbReference>